<evidence type="ECO:0000256" key="1">
    <source>
        <dbReference type="SAM" id="MobiDB-lite"/>
    </source>
</evidence>
<comment type="caution">
    <text evidence="2">The sequence shown here is derived from an EMBL/GenBank/DDBJ whole genome shotgun (WGS) entry which is preliminary data.</text>
</comment>
<accession>A0AA38ML64</accession>
<feature type="region of interest" description="Disordered" evidence="1">
    <location>
        <begin position="167"/>
        <end position="186"/>
    </location>
</feature>
<sequence length="295" mass="34199">MCATYEISFVLLPPNPTHLCQPLEVSYFAPMKRTWRRILTEWTSKRRGPFQKSDFPYLLNKTLTELGVNSAQNLKSGFRTTGIIPLDSNQVLKRLPSAKKTDDESSNTALTAFFLDFLKETRMPEKKPARKRSKIKVVPGKTVEATINEEDSLNNEGEEVEDILREREKNNSDNENNLIENEDSESQIEIHEENNLVPSLQSFVIVKVPTATTSKFKYFVALVLEKYGEEEENMNYLVRYLRKRKTGEDVYFAFPNIPDESIIANKNVEFKLATSIKLRRERYKFKNIPKYLALE</sequence>
<evidence type="ECO:0000313" key="2">
    <source>
        <dbReference type="EMBL" id="KAJ3661745.1"/>
    </source>
</evidence>
<proteinExistence type="predicted"/>
<name>A0AA38ML64_9CUCU</name>
<keyword evidence="3" id="KW-1185">Reference proteome</keyword>
<dbReference type="EMBL" id="JALNTZ010000002">
    <property type="protein sequence ID" value="KAJ3661745.1"/>
    <property type="molecule type" value="Genomic_DNA"/>
</dbReference>
<evidence type="ECO:0008006" key="4">
    <source>
        <dbReference type="Google" id="ProtNLM"/>
    </source>
</evidence>
<dbReference type="Proteomes" id="UP001168821">
    <property type="component" value="Unassembled WGS sequence"/>
</dbReference>
<gene>
    <name evidence="2" type="ORF">Zmor_006132</name>
</gene>
<reference evidence="2" key="1">
    <citation type="journal article" date="2023" name="G3 (Bethesda)">
        <title>Whole genome assemblies of Zophobas morio and Tenebrio molitor.</title>
        <authorList>
            <person name="Kaur S."/>
            <person name="Stinson S.A."/>
            <person name="diCenzo G.C."/>
        </authorList>
    </citation>
    <scope>NUCLEOTIDE SEQUENCE</scope>
    <source>
        <strain evidence="2">QUZm001</strain>
    </source>
</reference>
<organism evidence="2 3">
    <name type="scientific">Zophobas morio</name>
    <dbReference type="NCBI Taxonomy" id="2755281"/>
    <lineage>
        <taxon>Eukaryota</taxon>
        <taxon>Metazoa</taxon>
        <taxon>Ecdysozoa</taxon>
        <taxon>Arthropoda</taxon>
        <taxon>Hexapoda</taxon>
        <taxon>Insecta</taxon>
        <taxon>Pterygota</taxon>
        <taxon>Neoptera</taxon>
        <taxon>Endopterygota</taxon>
        <taxon>Coleoptera</taxon>
        <taxon>Polyphaga</taxon>
        <taxon>Cucujiformia</taxon>
        <taxon>Tenebrionidae</taxon>
        <taxon>Zophobas</taxon>
    </lineage>
</organism>
<evidence type="ECO:0000313" key="3">
    <source>
        <dbReference type="Proteomes" id="UP001168821"/>
    </source>
</evidence>
<dbReference type="AlphaFoldDB" id="A0AA38ML64"/>
<protein>
    <recommendedName>
        <fullName evidence="4">DDE-1 domain-containing protein</fullName>
    </recommendedName>
</protein>